<feature type="transmembrane region" description="Helical" evidence="1">
    <location>
        <begin position="215"/>
        <end position="235"/>
    </location>
</feature>
<proteinExistence type="predicted"/>
<sequence length="292" mass="32248">MGNLQLDKVAESLGIPEHVLVSEVGLPVIGALLAIFLGGINCALFSSYLWEFWKIEDRVRLSTVSAAVLCGLIDVMVLFSFIYDKCTQDPNGDFRIQHGEYFVEGLINFLAQGTSQFFFLRRLDVFPSLRTSPLVIGLGFAIAVETLIGIVSEALVFTIADYRDENKIKGLDPLRVFPLVLGILIDMTITFKLISNIRRLDDKFSDVKKILERHNMIACAAMTLVATGCTLIFAATRSVGMMSILRFPLVSHVAAVSFLGSVLKHSCTLACQQPQVNSECQQRLGVLKRSLI</sequence>
<feature type="transmembrane region" description="Helical" evidence="1">
    <location>
        <begin position="132"/>
        <end position="156"/>
    </location>
</feature>
<reference evidence="2 3" key="1">
    <citation type="journal article" date="2018" name="Mol. Biol. Evol.">
        <title>Broad Genomic Sampling Reveals a Smut Pathogenic Ancestry of the Fungal Clade Ustilaginomycotina.</title>
        <authorList>
            <person name="Kijpornyongpan T."/>
            <person name="Mondo S.J."/>
            <person name="Barry K."/>
            <person name="Sandor L."/>
            <person name="Lee J."/>
            <person name="Lipzen A."/>
            <person name="Pangilinan J."/>
            <person name="LaButti K."/>
            <person name="Hainaut M."/>
            <person name="Henrissat B."/>
            <person name="Grigoriev I.V."/>
            <person name="Spatafora J.W."/>
            <person name="Aime M.C."/>
        </authorList>
    </citation>
    <scope>NUCLEOTIDE SEQUENCE [LARGE SCALE GENOMIC DNA]</scope>
    <source>
        <strain evidence="2 3">MCA 4198</strain>
    </source>
</reference>
<keyword evidence="3" id="KW-1185">Reference proteome</keyword>
<accession>A0A316YTT1</accession>
<keyword evidence="1" id="KW-1133">Transmembrane helix</keyword>
<dbReference type="GeneID" id="37039798"/>
<keyword evidence="1" id="KW-0812">Transmembrane</keyword>
<dbReference type="AlphaFoldDB" id="A0A316YTT1"/>
<evidence type="ECO:0000313" key="3">
    <source>
        <dbReference type="Proteomes" id="UP000245768"/>
    </source>
</evidence>
<feature type="transmembrane region" description="Helical" evidence="1">
    <location>
        <begin position="176"/>
        <end position="194"/>
    </location>
</feature>
<evidence type="ECO:0000313" key="2">
    <source>
        <dbReference type="EMBL" id="PWN92980.1"/>
    </source>
</evidence>
<dbReference type="RefSeq" id="XP_025380178.1">
    <property type="nucleotide sequence ID" value="XM_025517882.1"/>
</dbReference>
<feature type="transmembrane region" description="Helical" evidence="1">
    <location>
        <begin position="61"/>
        <end position="82"/>
    </location>
</feature>
<feature type="transmembrane region" description="Helical" evidence="1">
    <location>
        <begin position="102"/>
        <end position="120"/>
    </location>
</feature>
<feature type="transmembrane region" description="Helical" evidence="1">
    <location>
        <begin position="28"/>
        <end position="49"/>
    </location>
</feature>
<keyword evidence="1" id="KW-0472">Membrane</keyword>
<evidence type="ECO:0000256" key="1">
    <source>
        <dbReference type="SAM" id="Phobius"/>
    </source>
</evidence>
<dbReference type="Proteomes" id="UP000245768">
    <property type="component" value="Unassembled WGS sequence"/>
</dbReference>
<gene>
    <name evidence="2" type="ORF">FA10DRAFT_11350</name>
</gene>
<dbReference type="InParanoid" id="A0A316YTT1"/>
<name>A0A316YTT1_9BASI</name>
<dbReference type="EMBL" id="KZ819634">
    <property type="protein sequence ID" value="PWN92980.1"/>
    <property type="molecule type" value="Genomic_DNA"/>
</dbReference>
<organism evidence="2 3">
    <name type="scientific">Acaromyces ingoldii</name>
    <dbReference type="NCBI Taxonomy" id="215250"/>
    <lineage>
        <taxon>Eukaryota</taxon>
        <taxon>Fungi</taxon>
        <taxon>Dikarya</taxon>
        <taxon>Basidiomycota</taxon>
        <taxon>Ustilaginomycotina</taxon>
        <taxon>Exobasidiomycetes</taxon>
        <taxon>Exobasidiales</taxon>
        <taxon>Cryptobasidiaceae</taxon>
        <taxon>Acaromyces</taxon>
    </lineage>
</organism>
<protein>
    <submittedName>
        <fullName evidence="2">Uncharacterized protein</fullName>
    </submittedName>
</protein>